<name>A0A2N5CZD4_9CAUL</name>
<feature type="region of interest" description="Disordered" evidence="1">
    <location>
        <begin position="230"/>
        <end position="253"/>
    </location>
</feature>
<proteinExistence type="predicted"/>
<evidence type="ECO:0000313" key="3">
    <source>
        <dbReference type="EMBL" id="PLR19173.1"/>
    </source>
</evidence>
<dbReference type="KEGG" id="cfh:C1707_02205"/>
<dbReference type="Proteomes" id="UP000234483">
    <property type="component" value="Unassembled WGS sequence"/>
</dbReference>
<dbReference type="EMBL" id="PJRQ01000008">
    <property type="protein sequence ID" value="PLR19173.1"/>
    <property type="molecule type" value="Genomic_DNA"/>
</dbReference>
<dbReference type="OrthoDB" id="10016293at2"/>
<keyword evidence="5" id="KW-1185">Reference proteome</keyword>
<evidence type="ECO:0000313" key="2">
    <source>
        <dbReference type="EMBL" id="AYV45147.1"/>
    </source>
</evidence>
<reference evidence="3 4" key="1">
    <citation type="submission" date="2017-12" db="EMBL/GenBank/DDBJ databases">
        <title>The genome sequence of Caulobacter flavus CGMCC1 15093.</title>
        <authorList>
            <person name="Gao J."/>
            <person name="Mao X."/>
            <person name="Sun J."/>
        </authorList>
    </citation>
    <scope>NUCLEOTIDE SEQUENCE [LARGE SCALE GENOMIC DNA]</scope>
    <source>
        <strain evidence="3 4">CGMCC1 15093</strain>
    </source>
</reference>
<gene>
    <name evidence="2" type="ORF">C1707_02205</name>
    <name evidence="3" type="ORF">CFHF_03965</name>
</gene>
<evidence type="ECO:0000313" key="5">
    <source>
        <dbReference type="Proteomes" id="UP000281192"/>
    </source>
</evidence>
<feature type="region of interest" description="Disordered" evidence="1">
    <location>
        <begin position="128"/>
        <end position="152"/>
    </location>
</feature>
<evidence type="ECO:0000313" key="4">
    <source>
        <dbReference type="Proteomes" id="UP000234483"/>
    </source>
</evidence>
<sequence length="567" mass="60347">MTDGAKSQSLTKAASSASKASISSVFGPNDQVLMCKVGDPPDRSYEPCDIASLKLDLAKGAGNKASVTLKGRRRMEPIAPSVASDYQGALKTHDLVLEALADVQAVTHAPSARPTTTEGRKPLSVTLTATNGPSHTHRQPKHPRTRISGSGVYTGTDGGAPAKAEIFSAAPDYVGASIFGPIWPFGASRTRTYELDAGSCGVTAGGKSTTSLAMLLAVMPDEEWTVSMGIPSPVSGSRSKDANRLGGAKGPDGKKAVPIVTTAVSTRGGLETTQTLSRYGASDFSTSYGLRQVKARGLIATETKLTETDATFGVPSFAAEEDREVRSFKIERKSGGQTTSFDASGIINKLRKVERFADLFKKIFSTTKLGWSVSASYAFFGGQLDFAWGRRWPKSYVEENRVYYVERYVSLGGRCDLFDITVEGSCGLELKGLAFEATALVYLSVNAKLTLSPHGQVSYTNRLPASADGGLRIDCSGEISPECGVKGGGRAFGYSLNLRAALVTKLELEATAAVTVRTPPELKASCKSEKIRLVGEVVVQGRTASTYQLDPMVLVDEKTLFENEKIW</sequence>
<dbReference type="Proteomes" id="UP000281192">
    <property type="component" value="Chromosome"/>
</dbReference>
<feature type="compositionally biased region" description="Basic residues" evidence="1">
    <location>
        <begin position="135"/>
        <end position="145"/>
    </location>
</feature>
<dbReference type="RefSeq" id="WP_101711731.1">
    <property type="nucleotide sequence ID" value="NZ_CP026100.1"/>
</dbReference>
<dbReference type="AlphaFoldDB" id="A0A2N5CZD4"/>
<organism evidence="3 4">
    <name type="scientific">Caulobacter flavus</name>
    <dbReference type="NCBI Taxonomy" id="1679497"/>
    <lineage>
        <taxon>Bacteria</taxon>
        <taxon>Pseudomonadati</taxon>
        <taxon>Pseudomonadota</taxon>
        <taxon>Alphaproteobacteria</taxon>
        <taxon>Caulobacterales</taxon>
        <taxon>Caulobacteraceae</taxon>
        <taxon>Caulobacter</taxon>
    </lineage>
</organism>
<dbReference type="EMBL" id="CP026100">
    <property type="protein sequence ID" value="AYV45147.1"/>
    <property type="molecule type" value="Genomic_DNA"/>
</dbReference>
<protein>
    <submittedName>
        <fullName evidence="3">Uncharacterized protein</fullName>
    </submittedName>
</protein>
<evidence type="ECO:0000256" key="1">
    <source>
        <dbReference type="SAM" id="MobiDB-lite"/>
    </source>
</evidence>
<reference evidence="2 5" key="2">
    <citation type="submission" date="2018-01" db="EMBL/GenBank/DDBJ databases">
        <title>Complete genome sequence of Caulobacter flavus RHGG3.</title>
        <authorList>
            <person name="Yang E."/>
        </authorList>
    </citation>
    <scope>NUCLEOTIDE SEQUENCE [LARGE SCALE GENOMIC DNA]</scope>
    <source>
        <strain evidence="2 5">RHGG3</strain>
    </source>
</reference>
<accession>A0A2N5CZD4</accession>